<protein>
    <submittedName>
        <fullName evidence="3">LisH domain-containing protein</fullName>
    </submittedName>
</protein>
<dbReference type="Pfam" id="PF23138">
    <property type="entry name" value="CTLH_Armc9"/>
    <property type="match status" value="1"/>
</dbReference>
<proteinExistence type="predicted"/>
<dbReference type="InterPro" id="IPR006594">
    <property type="entry name" value="LisH"/>
</dbReference>
<dbReference type="PROSITE" id="PS50896">
    <property type="entry name" value="LISH"/>
    <property type="match status" value="1"/>
</dbReference>
<dbReference type="GO" id="GO:0060271">
    <property type="term" value="P:cilium assembly"/>
    <property type="evidence" value="ECO:0007669"/>
    <property type="project" value="InterPro"/>
</dbReference>
<dbReference type="GO" id="GO:0097542">
    <property type="term" value="C:ciliary tip"/>
    <property type="evidence" value="ECO:0007669"/>
    <property type="project" value="TreeGrafter"/>
</dbReference>
<evidence type="ECO:0000259" key="1">
    <source>
        <dbReference type="Pfam" id="PF23138"/>
    </source>
</evidence>
<dbReference type="InterPro" id="IPR056327">
    <property type="entry name" value="ARMC9_CTLH-like_dom"/>
</dbReference>
<reference evidence="3" key="1">
    <citation type="submission" date="2022-11" db="UniProtKB">
        <authorList>
            <consortium name="WormBaseParasite"/>
        </authorList>
    </citation>
    <scope>IDENTIFICATION</scope>
</reference>
<dbReference type="WBParaSite" id="ACRNAN_scaffold583.g17584.t1">
    <property type="protein sequence ID" value="ACRNAN_scaffold583.g17584.t1"/>
    <property type="gene ID" value="ACRNAN_scaffold583.g17584"/>
</dbReference>
<evidence type="ECO:0000313" key="3">
    <source>
        <dbReference type="WBParaSite" id="ACRNAN_scaffold583.g17584.t1"/>
    </source>
</evidence>
<dbReference type="InterPro" id="IPR040369">
    <property type="entry name" value="ARMC9"/>
</dbReference>
<keyword evidence="2" id="KW-1185">Reference proteome</keyword>
<name>A0A914E5I9_9BILA</name>
<evidence type="ECO:0000313" key="2">
    <source>
        <dbReference type="Proteomes" id="UP000887540"/>
    </source>
</evidence>
<dbReference type="Proteomes" id="UP000887540">
    <property type="component" value="Unplaced"/>
</dbReference>
<accession>A0A914E5I9</accession>
<sequence>MSTRKLPIIDKQLARAINQYLSQAGFTNTSAALQDECETRKISLNKSTKNHIRSSQLEDFKRRLLQAFENGKQTAFFKIWDELFSKAPTRSSISILEFRLHIYFATIPLRRHPTDKHEYKEKLVDLKHYLEEGPGSKLAVNSELVPYFALPYVTDIHKHPVFKELLQPKITSGSCSPYPKSSQRVPSCL</sequence>
<dbReference type="PANTHER" id="PTHR14881:SF4">
    <property type="entry name" value="LISH DOMAIN-CONTAINING PROTEIN ARMC9"/>
    <property type="match status" value="1"/>
</dbReference>
<dbReference type="PANTHER" id="PTHR14881">
    <property type="entry name" value="LISH DOMAIN-CONTAINING PROTEIN ARMC9"/>
    <property type="match status" value="1"/>
</dbReference>
<dbReference type="GO" id="GO:0036064">
    <property type="term" value="C:ciliary basal body"/>
    <property type="evidence" value="ECO:0007669"/>
    <property type="project" value="InterPro"/>
</dbReference>
<dbReference type="GO" id="GO:0005814">
    <property type="term" value="C:centriole"/>
    <property type="evidence" value="ECO:0007669"/>
    <property type="project" value="TreeGrafter"/>
</dbReference>
<feature type="domain" description="ARMC9 CTLH-like" evidence="1">
    <location>
        <begin position="62"/>
        <end position="169"/>
    </location>
</feature>
<dbReference type="AlphaFoldDB" id="A0A914E5I9"/>
<organism evidence="2 3">
    <name type="scientific">Acrobeloides nanus</name>
    <dbReference type="NCBI Taxonomy" id="290746"/>
    <lineage>
        <taxon>Eukaryota</taxon>
        <taxon>Metazoa</taxon>
        <taxon>Ecdysozoa</taxon>
        <taxon>Nematoda</taxon>
        <taxon>Chromadorea</taxon>
        <taxon>Rhabditida</taxon>
        <taxon>Tylenchina</taxon>
        <taxon>Cephalobomorpha</taxon>
        <taxon>Cephaloboidea</taxon>
        <taxon>Cephalobidae</taxon>
        <taxon>Acrobeloides</taxon>
    </lineage>
</organism>